<evidence type="ECO:0000259" key="6">
    <source>
        <dbReference type="Pfam" id="PF08497"/>
    </source>
</evidence>
<dbReference type="Pfam" id="PF08497">
    <property type="entry name" value="Radical_SAM_N"/>
    <property type="match status" value="1"/>
</dbReference>
<evidence type="ECO:0000256" key="1">
    <source>
        <dbReference type="ARBA" id="ARBA00022485"/>
    </source>
</evidence>
<dbReference type="InterPro" id="IPR013704">
    <property type="entry name" value="UPF0313_N"/>
</dbReference>
<evidence type="ECO:0000313" key="7">
    <source>
        <dbReference type="EMBL" id="EKC57593.1"/>
    </source>
</evidence>
<dbReference type="PANTHER" id="PTHR32331">
    <property type="entry name" value="UPF0313 PROTEIN YGIQ"/>
    <property type="match status" value="1"/>
</dbReference>
<organism evidence="7">
    <name type="scientific">human gut metagenome</name>
    <dbReference type="NCBI Taxonomy" id="408170"/>
    <lineage>
        <taxon>unclassified sequences</taxon>
        <taxon>metagenomes</taxon>
        <taxon>organismal metagenomes</taxon>
    </lineage>
</organism>
<reference evidence="7" key="1">
    <citation type="journal article" date="2013" name="Environ. Microbiol.">
        <title>Microbiota from the distal guts of lean and obese adolescents exhibit partial functional redundancy besides clear differences in community structure.</title>
        <authorList>
            <person name="Ferrer M."/>
            <person name="Ruiz A."/>
            <person name="Lanza F."/>
            <person name="Haange S.B."/>
            <person name="Oberbach A."/>
            <person name="Till H."/>
            <person name="Bargiela R."/>
            <person name="Campoy C."/>
            <person name="Segura M.T."/>
            <person name="Richter M."/>
            <person name="von Bergen M."/>
            <person name="Seifert J."/>
            <person name="Suarez A."/>
        </authorList>
    </citation>
    <scope>NUCLEOTIDE SEQUENCE</scope>
</reference>
<keyword evidence="5" id="KW-0411">Iron-sulfur</keyword>
<dbReference type="InterPro" id="IPR022946">
    <property type="entry name" value="UPF0313"/>
</dbReference>
<feature type="domain" description="UPF0313" evidence="6">
    <location>
        <begin position="1"/>
        <end position="198"/>
    </location>
</feature>
<evidence type="ECO:0000256" key="3">
    <source>
        <dbReference type="ARBA" id="ARBA00022723"/>
    </source>
</evidence>
<dbReference type="EMBL" id="AJWY01009705">
    <property type="protein sequence ID" value="EKC57593.1"/>
    <property type="molecule type" value="Genomic_DNA"/>
</dbReference>
<feature type="non-terminal residue" evidence="7">
    <location>
        <position position="1"/>
    </location>
</feature>
<gene>
    <name evidence="7" type="ORF">LEA_14283</name>
</gene>
<dbReference type="AlphaFoldDB" id="K1SJ87"/>
<dbReference type="GO" id="GO:0051539">
    <property type="term" value="F:4 iron, 4 sulfur cluster binding"/>
    <property type="evidence" value="ECO:0007669"/>
    <property type="project" value="UniProtKB-KW"/>
</dbReference>
<keyword evidence="1" id="KW-0004">4Fe-4S</keyword>
<keyword evidence="3" id="KW-0479">Metal-binding</keyword>
<evidence type="ECO:0000256" key="4">
    <source>
        <dbReference type="ARBA" id="ARBA00023004"/>
    </source>
</evidence>
<name>K1SJ87_9ZZZZ</name>
<sequence length="204" mass="23128">HPSFGPAILGRILEANGYRVAIVPQPDWHGDFRDFKKLGRPRLFFGVSPGAMDSMVNRYTANRRMRSEDAFSPDSRHDMRPDYPSIVYTQILKKLFPDVPVALGGIEASLRRISHYDYWKDELRKCILCDSGADLILYGMGERSIVELANAFAEGKTLSQIHEMPQVVFYCKESEIPGGFKDDDIILTATKNVSTTRRDRAENV</sequence>
<comment type="caution">
    <text evidence="7">The sequence shown here is derived from an EMBL/GenBank/DDBJ whole genome shotgun (WGS) entry which is preliminary data.</text>
</comment>
<proteinExistence type="predicted"/>
<keyword evidence="2" id="KW-0949">S-adenosyl-L-methionine</keyword>
<dbReference type="PANTHER" id="PTHR32331:SF0">
    <property type="entry name" value="UPF0313 PROTEIN YGIQ"/>
    <property type="match status" value="1"/>
</dbReference>
<evidence type="ECO:0000256" key="2">
    <source>
        <dbReference type="ARBA" id="ARBA00022691"/>
    </source>
</evidence>
<evidence type="ECO:0000256" key="5">
    <source>
        <dbReference type="ARBA" id="ARBA00023014"/>
    </source>
</evidence>
<keyword evidence="4" id="KW-0408">Iron</keyword>
<feature type="non-terminal residue" evidence="7">
    <location>
        <position position="204"/>
    </location>
</feature>
<dbReference type="GO" id="GO:0046872">
    <property type="term" value="F:metal ion binding"/>
    <property type="evidence" value="ECO:0007669"/>
    <property type="project" value="UniProtKB-KW"/>
</dbReference>
<protein>
    <submittedName>
        <fullName evidence="7">Radical SAM domain protein</fullName>
    </submittedName>
</protein>
<accession>K1SJ87</accession>